<dbReference type="SUPFAM" id="SSF49854">
    <property type="entry name" value="Spermadhesin, CUB domain"/>
    <property type="match status" value="5"/>
</dbReference>
<dbReference type="FunFam" id="2.60.120.290:FF:000005">
    <property type="entry name" value="Procollagen C-endopeptidase enhancer 1"/>
    <property type="match status" value="1"/>
</dbReference>
<dbReference type="EMBL" id="KL363267">
    <property type="protein sequence ID" value="KFD49594.1"/>
    <property type="molecule type" value="Genomic_DNA"/>
</dbReference>
<feature type="domain" description="CUB" evidence="7">
    <location>
        <begin position="143"/>
        <end position="267"/>
    </location>
</feature>
<dbReference type="CDD" id="cd00112">
    <property type="entry name" value="LDLa"/>
    <property type="match status" value="1"/>
</dbReference>
<comment type="caution">
    <text evidence="4">Lacks conserved residue(s) required for the propagation of feature annotation.</text>
</comment>
<dbReference type="SMART" id="SM00042">
    <property type="entry name" value="CUB"/>
    <property type="match status" value="5"/>
</dbReference>
<feature type="transmembrane region" description="Helical" evidence="5">
    <location>
        <begin position="119"/>
        <end position="139"/>
    </location>
</feature>
<evidence type="ECO:0000256" key="4">
    <source>
        <dbReference type="PROSITE-ProRule" id="PRU00124"/>
    </source>
</evidence>
<keyword evidence="6" id="KW-0732">Signal</keyword>
<feature type="transmembrane region" description="Helical" evidence="5">
    <location>
        <begin position="917"/>
        <end position="939"/>
    </location>
</feature>
<evidence type="ECO:0000256" key="6">
    <source>
        <dbReference type="SAM" id="SignalP"/>
    </source>
</evidence>
<dbReference type="InterPro" id="IPR035914">
    <property type="entry name" value="Sperma_CUB_dom_sf"/>
</dbReference>
<feature type="domain" description="CUB" evidence="7">
    <location>
        <begin position="283"/>
        <end position="401"/>
    </location>
</feature>
<organism evidence="8 9">
    <name type="scientific">Trichuris suis</name>
    <name type="common">pig whipworm</name>
    <dbReference type="NCBI Taxonomy" id="68888"/>
    <lineage>
        <taxon>Eukaryota</taxon>
        <taxon>Metazoa</taxon>
        <taxon>Ecdysozoa</taxon>
        <taxon>Nematoda</taxon>
        <taxon>Enoplea</taxon>
        <taxon>Dorylaimia</taxon>
        <taxon>Trichinellida</taxon>
        <taxon>Trichuridae</taxon>
        <taxon>Trichuris</taxon>
    </lineage>
</organism>
<evidence type="ECO:0000256" key="5">
    <source>
        <dbReference type="SAM" id="Phobius"/>
    </source>
</evidence>
<keyword evidence="9" id="KW-1185">Reference proteome</keyword>
<evidence type="ECO:0000259" key="7">
    <source>
        <dbReference type="PROSITE" id="PS01180"/>
    </source>
</evidence>
<proteinExistence type="predicted"/>
<dbReference type="PROSITE" id="PS50068">
    <property type="entry name" value="LDLRA_2"/>
    <property type="match status" value="1"/>
</dbReference>
<dbReference type="Pfam" id="PF00431">
    <property type="entry name" value="CUB"/>
    <property type="match status" value="5"/>
</dbReference>
<protein>
    <recommendedName>
        <fullName evidence="7">CUB domain-containing protein</fullName>
    </recommendedName>
</protein>
<keyword evidence="1" id="KW-0677">Repeat</keyword>
<evidence type="ECO:0000313" key="8">
    <source>
        <dbReference type="EMBL" id="KFD49594.1"/>
    </source>
</evidence>
<feature type="chain" id="PRO_5001794842" description="CUB domain-containing protein" evidence="6">
    <location>
        <begin position="20"/>
        <end position="970"/>
    </location>
</feature>
<keyword evidence="5" id="KW-0812">Transmembrane</keyword>
<keyword evidence="5" id="KW-0472">Membrane</keyword>
<evidence type="ECO:0000256" key="3">
    <source>
        <dbReference type="PROSITE-ProRule" id="PRU00059"/>
    </source>
</evidence>
<dbReference type="PANTHER" id="PTHR24251">
    <property type="entry name" value="OVOCHYMASE-RELATED"/>
    <property type="match status" value="1"/>
</dbReference>
<feature type="domain" description="CUB" evidence="7">
    <location>
        <begin position="425"/>
        <end position="553"/>
    </location>
</feature>
<reference evidence="8 9" key="1">
    <citation type="journal article" date="2014" name="Nat. Genet.">
        <title>Genome and transcriptome of the porcine whipworm Trichuris suis.</title>
        <authorList>
            <person name="Jex A.R."/>
            <person name="Nejsum P."/>
            <person name="Schwarz E.M."/>
            <person name="Hu L."/>
            <person name="Young N.D."/>
            <person name="Hall R.S."/>
            <person name="Korhonen P.K."/>
            <person name="Liao S."/>
            <person name="Thamsborg S."/>
            <person name="Xia J."/>
            <person name="Xu P."/>
            <person name="Wang S."/>
            <person name="Scheerlinck J.P."/>
            <person name="Hofmann A."/>
            <person name="Sternberg P.W."/>
            <person name="Wang J."/>
            <person name="Gasser R.B."/>
        </authorList>
    </citation>
    <scope>NUCLEOTIDE SEQUENCE [LARGE SCALE GENOMIC DNA]</scope>
    <source>
        <strain evidence="8">DCEP-RM93M</strain>
    </source>
</reference>
<dbReference type="InterPro" id="IPR002172">
    <property type="entry name" value="LDrepeatLR_classA_rpt"/>
</dbReference>
<feature type="domain" description="CUB" evidence="7">
    <location>
        <begin position="576"/>
        <end position="697"/>
    </location>
</feature>
<dbReference type="InterPro" id="IPR000859">
    <property type="entry name" value="CUB_dom"/>
</dbReference>
<evidence type="ECO:0000256" key="1">
    <source>
        <dbReference type="ARBA" id="ARBA00022737"/>
    </source>
</evidence>
<dbReference type="AlphaFoldDB" id="A0A085LX98"/>
<evidence type="ECO:0000256" key="2">
    <source>
        <dbReference type="ARBA" id="ARBA00023157"/>
    </source>
</evidence>
<evidence type="ECO:0000313" key="9">
    <source>
        <dbReference type="Proteomes" id="UP000030764"/>
    </source>
</evidence>
<keyword evidence="5" id="KW-1133">Transmembrane helix</keyword>
<gene>
    <name evidence="8" type="ORF">M513_09537</name>
</gene>
<keyword evidence="2 3" id="KW-1015">Disulfide bond</keyword>
<feature type="disulfide bond" evidence="3">
    <location>
        <begin position="711"/>
        <end position="738"/>
    </location>
</feature>
<feature type="signal peptide" evidence="6">
    <location>
        <begin position="1"/>
        <end position="19"/>
    </location>
</feature>
<dbReference type="Gene3D" id="2.60.120.290">
    <property type="entry name" value="Spermadhesin, CUB domain"/>
    <property type="match status" value="5"/>
</dbReference>
<dbReference type="CDD" id="cd00041">
    <property type="entry name" value="CUB"/>
    <property type="match status" value="5"/>
</dbReference>
<dbReference type="PANTHER" id="PTHR24251:SF50">
    <property type="entry name" value="ATTRACTIN-LIKE 1A"/>
    <property type="match status" value="1"/>
</dbReference>
<accession>A0A085LX98</accession>
<sequence length="970" mass="108749">MATLYLGYALLSAFSYLRASTSDHQILVMRRDMTFGLLEEINQRSAICWHLSANQSAISTVVPNCAPFQSSSFDDVIRTVTPSFSMRTLDSIVAVKLEEIDEHNGAEDCDFCRQIDCDVLFALLLITVILALLVLVASLERDCDHMYVHTDEGLTEGSFTSRNYPKKYPSNLQCIYTFIAKEHFRVKLVFDSFQLAGSSSKCEDYIDIYSVLETPDVDLISQSLTGRYCGSVSPKIIISLHNVAVIVFHVRSNSVGGQGFAGTYSFISESPYSIGTQLNVKECHYLIYSSQLPNGSILSPTYPGKYPGNMHCIYQIIGEPGERIRLEFEDFDVYFGGDHCPYDSLTIYDGDSRYAPIVHKLCGLQQSLVLYSEKENLYLEFTTTNEVASEHRGFHIHFKFSRDFVSVDTLVGGQPGVAHLRGTECDLRVLSRKENEVTIMSPNHPRSYPSALCTYYIDGLKGAQDLEKVLLHFEVLSLTSSQKEHILSCEDAHVALFINGQNVATENPDLKYCSTNLATLPDTVESRGPRMILVQRTGNSTSDHGFKAVVKFETEITDQLTDFGIPGTPASDSNECTFHFNSLSGNEGVFNSPRYPENYPVDSTCVYWLNGRVGQRVHIYFDQFILAPSLSRADRCADRLELYNVYPNNRETVLGNYCAANYPGPILSAEGANRVRAVFFSDIRPTATGFRAHYRFVSQKYIKDIGQKNRCSEKITGSISGTISSPNFPIRYVKNLICDWEIRVRSGYRILLQPVVLNVEGMMSDDGRSSKCIRRSAHLATGNCRSAVIRIRNESSGHSNEFCGEKVVPGIRQFVSAKNVIYISFRTHPEKVNGLKGFNLSWTEFKQGGRCEGPENFHCNFSRICISSKVRCNELMDCGEGDNSDEFKCIDIKAFLTVPTVVQISRKVETREEDKTMISVGITAAIIVIIILAATAIGVKRQRKMRRARERLSNRIHLNANRLAEHSRAL</sequence>
<name>A0A085LX98_9BILA</name>
<feature type="domain" description="CUB" evidence="7">
    <location>
        <begin position="711"/>
        <end position="845"/>
    </location>
</feature>
<dbReference type="PROSITE" id="PS01180">
    <property type="entry name" value="CUB"/>
    <property type="match status" value="5"/>
</dbReference>
<dbReference type="Proteomes" id="UP000030764">
    <property type="component" value="Unassembled WGS sequence"/>
</dbReference>